<evidence type="ECO:0000313" key="7">
    <source>
        <dbReference type="Proteomes" id="UP000195442"/>
    </source>
</evidence>
<dbReference type="EMBL" id="FUKJ01000429">
    <property type="protein sequence ID" value="SJM95617.1"/>
    <property type="molecule type" value="Genomic_DNA"/>
</dbReference>
<dbReference type="GO" id="GO:0032259">
    <property type="term" value="P:methylation"/>
    <property type="evidence" value="ECO:0007669"/>
    <property type="project" value="UniProtKB-KW"/>
</dbReference>
<dbReference type="Proteomes" id="UP000195442">
    <property type="component" value="Unassembled WGS sequence"/>
</dbReference>
<dbReference type="SUPFAM" id="SSF53335">
    <property type="entry name" value="S-adenosyl-L-methionine-dependent methyltransferases"/>
    <property type="match status" value="1"/>
</dbReference>
<feature type="domain" description="S-adenosylmethionine-dependent methyltransferase" evidence="5">
    <location>
        <begin position="121"/>
        <end position="283"/>
    </location>
</feature>
<protein>
    <submittedName>
        <fullName evidence="6">Putative conserved AdoMet-dependent methyltransferase with RNA interaction domain</fullName>
    </submittedName>
</protein>
<dbReference type="PANTHER" id="PTHR43042">
    <property type="entry name" value="SAM-DEPENDENT METHYLTRANSFERASE"/>
    <property type="match status" value="1"/>
</dbReference>
<dbReference type="Gene3D" id="3.40.50.150">
    <property type="entry name" value="Vaccinia Virus protein VP39"/>
    <property type="match status" value="1"/>
</dbReference>
<keyword evidence="2 6" id="KW-0489">Methyltransferase</keyword>
<dbReference type="InterPro" id="IPR019614">
    <property type="entry name" value="SAM-dep_methyl-trfase"/>
</dbReference>
<evidence type="ECO:0000256" key="4">
    <source>
        <dbReference type="ARBA" id="ARBA00022691"/>
    </source>
</evidence>
<evidence type="ECO:0000256" key="2">
    <source>
        <dbReference type="ARBA" id="ARBA00022603"/>
    </source>
</evidence>
<name>A0A1R4HHC2_9GAMM</name>
<reference evidence="7" key="1">
    <citation type="submission" date="2017-02" db="EMBL/GenBank/DDBJ databases">
        <authorList>
            <person name="Daims H."/>
        </authorList>
    </citation>
    <scope>NUCLEOTIDE SEQUENCE [LARGE SCALE GENOMIC DNA]</scope>
</reference>
<proteinExistence type="predicted"/>
<evidence type="ECO:0000256" key="1">
    <source>
        <dbReference type="ARBA" id="ARBA00022552"/>
    </source>
</evidence>
<accession>A0A1R4HHC2</accession>
<gene>
    <name evidence="6" type="ORF">CRENPOLYSF2_640036</name>
</gene>
<evidence type="ECO:0000313" key="6">
    <source>
        <dbReference type="EMBL" id="SJM95617.1"/>
    </source>
</evidence>
<keyword evidence="4" id="KW-0949">S-adenosyl-L-methionine</keyword>
<keyword evidence="7" id="KW-1185">Reference proteome</keyword>
<evidence type="ECO:0000256" key="3">
    <source>
        <dbReference type="ARBA" id="ARBA00022679"/>
    </source>
</evidence>
<dbReference type="AlphaFoldDB" id="A0A1R4HHC2"/>
<keyword evidence="1" id="KW-0698">rRNA processing</keyword>
<dbReference type="GO" id="GO:0008168">
    <property type="term" value="F:methyltransferase activity"/>
    <property type="evidence" value="ECO:0007669"/>
    <property type="project" value="UniProtKB-KW"/>
</dbReference>
<dbReference type="InterPro" id="IPR029063">
    <property type="entry name" value="SAM-dependent_MTases_sf"/>
</dbReference>
<sequence length="327" mass="37877">MPDEEGVGVGAEMFANRLKKNLKKWRQWAKQNHISCYRVYDADLPEYAVAVDVYQGEQTWINVQEYEPPKSIDQHKADQRLAGVMAEIPGVFGVSRENVFLKIRRKQRKTDQYEKFSDQGRFHVVEEGGCKLRVNFEDYLDTGLFLDHRPIRLLIQQQAKDKRFLNLFAYTGSATVHAAMGGAKQTTTVDMSNTYLNWAKANMALNNQVDEDQHHYIQADCLEWLETEARQVYKKRYDLIFLDPPTFSNSKRMDDAFDIQENHVELINKALALLATGGVLYFSTNFRRFKFDHAAFSEFTVTDMSAATVPADFARNSRIHYCWSIKK</sequence>
<dbReference type="Pfam" id="PF10672">
    <property type="entry name" value="Methyltrans_SAM"/>
    <property type="match status" value="1"/>
</dbReference>
<evidence type="ECO:0000259" key="5">
    <source>
        <dbReference type="Pfam" id="PF10672"/>
    </source>
</evidence>
<dbReference type="GO" id="GO:0006364">
    <property type="term" value="P:rRNA processing"/>
    <property type="evidence" value="ECO:0007669"/>
    <property type="project" value="UniProtKB-KW"/>
</dbReference>
<dbReference type="NCBIfam" id="NF008748">
    <property type="entry name" value="PRK11783.1"/>
    <property type="match status" value="1"/>
</dbReference>
<keyword evidence="3 6" id="KW-0808">Transferase</keyword>
<dbReference type="Gene3D" id="3.30.750.80">
    <property type="entry name" value="RNA methyltransferase domain (HRMD) like"/>
    <property type="match status" value="1"/>
</dbReference>
<dbReference type="CDD" id="cd02440">
    <property type="entry name" value="AdoMet_MTases"/>
    <property type="match status" value="1"/>
</dbReference>
<dbReference type="PANTHER" id="PTHR43042:SF3">
    <property type="entry name" value="RIBOSOMAL RNA LARGE SUBUNIT METHYLTRANSFERASE YWBD-RELATED"/>
    <property type="match status" value="1"/>
</dbReference>
<organism evidence="6 7">
    <name type="scientific">Crenothrix polyspora</name>
    <dbReference type="NCBI Taxonomy" id="360316"/>
    <lineage>
        <taxon>Bacteria</taxon>
        <taxon>Pseudomonadati</taxon>
        <taxon>Pseudomonadota</taxon>
        <taxon>Gammaproteobacteria</taxon>
        <taxon>Methylococcales</taxon>
        <taxon>Crenotrichaceae</taxon>
        <taxon>Crenothrix</taxon>
    </lineage>
</organism>